<organism evidence="11 12">
    <name type="scientific">Microbulbifer thermotolerans</name>
    <dbReference type="NCBI Taxonomy" id="252514"/>
    <lineage>
        <taxon>Bacteria</taxon>
        <taxon>Pseudomonadati</taxon>
        <taxon>Pseudomonadota</taxon>
        <taxon>Gammaproteobacteria</taxon>
        <taxon>Cellvibrionales</taxon>
        <taxon>Microbulbiferaceae</taxon>
        <taxon>Microbulbifer</taxon>
    </lineage>
</organism>
<evidence type="ECO:0000259" key="10">
    <source>
        <dbReference type="Pfam" id="PF18127"/>
    </source>
</evidence>
<proteinExistence type="inferred from homology"/>
<dbReference type="Proteomes" id="UP000076077">
    <property type="component" value="Chromosome"/>
</dbReference>
<protein>
    <recommendedName>
        <fullName evidence="7">Nicotinamide phosphoribosyltransferase</fullName>
        <ecNumber evidence="6">2.4.2.12</ecNumber>
    </recommendedName>
</protein>
<dbReference type="PANTHER" id="PTHR43816:SF1">
    <property type="entry name" value="NICOTINAMIDE PHOSPHORIBOSYLTRANSFERASE"/>
    <property type="match status" value="1"/>
</dbReference>
<evidence type="ECO:0000256" key="1">
    <source>
        <dbReference type="ARBA" id="ARBA00010897"/>
    </source>
</evidence>
<dbReference type="AlphaFoldDB" id="A0A143HM47"/>
<keyword evidence="3 11" id="KW-0328">Glycosyltransferase</keyword>
<comment type="pathway">
    <text evidence="5">Cofactor biosynthesis; NAD(+) biosynthesis; nicotinamide D-ribonucleotide from 5-phospho-alpha-D-ribose 1-diphosphate and nicotinamide: step 1/1.</text>
</comment>
<evidence type="ECO:0000313" key="11">
    <source>
        <dbReference type="EMBL" id="AMX02566.1"/>
    </source>
</evidence>
<dbReference type="CDD" id="cd01569">
    <property type="entry name" value="PBEF_like"/>
    <property type="match status" value="1"/>
</dbReference>
<keyword evidence="12" id="KW-1185">Reference proteome</keyword>
<dbReference type="EMBL" id="CP014864">
    <property type="protein sequence ID" value="AMX02566.1"/>
    <property type="molecule type" value="Genomic_DNA"/>
</dbReference>
<name>A0A143HM47_MICTH</name>
<evidence type="ECO:0000256" key="7">
    <source>
        <dbReference type="ARBA" id="ARBA00035036"/>
    </source>
</evidence>
<dbReference type="STRING" id="252514.A3224_08185"/>
<dbReference type="OrthoDB" id="394882at2"/>
<evidence type="ECO:0000256" key="8">
    <source>
        <dbReference type="ARBA" id="ARBA00047835"/>
    </source>
</evidence>
<dbReference type="InterPro" id="IPR041525">
    <property type="entry name" value="N/Namide_PRibTrfase"/>
</dbReference>
<evidence type="ECO:0000256" key="5">
    <source>
        <dbReference type="ARBA" id="ARBA00035007"/>
    </source>
</evidence>
<dbReference type="NCBIfam" id="NF006629">
    <property type="entry name" value="PRK09198.1"/>
    <property type="match status" value="1"/>
</dbReference>
<dbReference type="InterPro" id="IPR036068">
    <property type="entry name" value="Nicotinate_pribotase-like_C"/>
</dbReference>
<dbReference type="GO" id="GO:0009435">
    <property type="term" value="P:NAD+ biosynthetic process"/>
    <property type="evidence" value="ECO:0007669"/>
    <property type="project" value="InterPro"/>
</dbReference>
<dbReference type="GeneID" id="76608022"/>
<evidence type="ECO:0000256" key="3">
    <source>
        <dbReference type="ARBA" id="ARBA00022676"/>
    </source>
</evidence>
<gene>
    <name evidence="11" type="ORF">A3224_08185</name>
</gene>
<dbReference type="SUPFAM" id="SSF51690">
    <property type="entry name" value="Nicotinate/Quinolinate PRTase C-terminal domain-like"/>
    <property type="match status" value="1"/>
</dbReference>
<dbReference type="GO" id="GO:0047280">
    <property type="term" value="F:nicotinamide phosphoribosyltransferase activity"/>
    <property type="evidence" value="ECO:0007669"/>
    <property type="project" value="UniProtKB-EC"/>
</dbReference>
<evidence type="ECO:0000256" key="6">
    <source>
        <dbReference type="ARBA" id="ARBA00035024"/>
    </source>
</evidence>
<keyword evidence="4 11" id="KW-0808">Transferase</keyword>
<comment type="catalytic activity">
    <reaction evidence="8">
        <text>beta-nicotinamide D-ribonucleotide + diphosphate = 5-phospho-alpha-D-ribose 1-diphosphate + nicotinamide + H(+)</text>
        <dbReference type="Rhea" id="RHEA:16149"/>
        <dbReference type="ChEBI" id="CHEBI:14649"/>
        <dbReference type="ChEBI" id="CHEBI:15378"/>
        <dbReference type="ChEBI" id="CHEBI:17154"/>
        <dbReference type="ChEBI" id="CHEBI:33019"/>
        <dbReference type="ChEBI" id="CHEBI:58017"/>
        <dbReference type="EC" id="2.4.2.12"/>
    </reaction>
    <physiologicalReaction direction="right-to-left" evidence="8">
        <dbReference type="Rhea" id="RHEA:16151"/>
    </physiologicalReaction>
</comment>
<accession>A0A143HM47</accession>
<dbReference type="SMR" id="A0A143HM47"/>
<dbReference type="PIRSF" id="PIRSF005943">
    <property type="entry name" value="NMPRT"/>
    <property type="match status" value="1"/>
</dbReference>
<dbReference type="Pfam" id="PF04095">
    <property type="entry name" value="NAPRTase"/>
    <property type="match status" value="1"/>
</dbReference>
<dbReference type="Pfam" id="PF18127">
    <property type="entry name" value="NAMPT_N"/>
    <property type="match status" value="1"/>
</dbReference>
<dbReference type="InterPro" id="IPR016471">
    <property type="entry name" value="Nicotinamide_PRibTrfase"/>
</dbReference>
<feature type="domain" description="Nicotinate/nicotinamide phosphoribosyltransferase" evidence="9">
    <location>
        <begin position="171"/>
        <end position="443"/>
    </location>
</feature>
<evidence type="ECO:0000259" key="9">
    <source>
        <dbReference type="Pfam" id="PF04095"/>
    </source>
</evidence>
<reference evidence="12" key="1">
    <citation type="submission" date="2016-03" db="EMBL/GenBank/DDBJ databases">
        <authorList>
            <person name="Lee Y.-S."/>
            <person name="Choi Y.-L."/>
        </authorList>
    </citation>
    <scope>NUCLEOTIDE SEQUENCE [LARGE SCALE GENOMIC DNA]</scope>
    <source>
        <strain evidence="12">DAU221</strain>
    </source>
</reference>
<evidence type="ECO:0000313" key="12">
    <source>
        <dbReference type="Proteomes" id="UP000076077"/>
    </source>
</evidence>
<dbReference type="EC" id="2.4.2.12" evidence="6"/>
<dbReference type="KEGG" id="mthd:A3224_08185"/>
<keyword evidence="2" id="KW-0662">Pyridine nucleotide biosynthesis</keyword>
<evidence type="ECO:0000256" key="4">
    <source>
        <dbReference type="ARBA" id="ARBA00022679"/>
    </source>
</evidence>
<dbReference type="RefSeq" id="WP_067153313.1">
    <property type="nucleotide sequence ID" value="NZ_CP014864.1"/>
</dbReference>
<dbReference type="Gene3D" id="3.20.20.70">
    <property type="entry name" value="Aldolase class I"/>
    <property type="match status" value="1"/>
</dbReference>
<dbReference type="PANTHER" id="PTHR43816">
    <property type="entry name" value="NICOTINAMIDE PHOSPHORIBOSYLTRANSFERASE"/>
    <property type="match status" value="1"/>
</dbReference>
<dbReference type="InterPro" id="IPR041529">
    <property type="entry name" value="DUF5598"/>
</dbReference>
<dbReference type="InterPro" id="IPR013785">
    <property type="entry name" value="Aldolase_TIM"/>
</dbReference>
<comment type="similarity">
    <text evidence="1">Belongs to the NAPRTase family.</text>
</comment>
<evidence type="ECO:0000256" key="2">
    <source>
        <dbReference type="ARBA" id="ARBA00022642"/>
    </source>
</evidence>
<sequence length="473" mass="52670">MQDYNPILNVDSYKTSHYLQYPEGTQYVSSYIESRGGQFKEAVFFGLQAFITQYLSQPITRNDIEEAEELCLAHGVPFNRAGWEYILEAHQGYLPIEIQAVPEGTVVPVQNVLAQVVNTDPKCFWITSYVETALLRAIWYPTTVATQSREAKKIIQRYLEETADTLDGLPFKLHDFGARGASSGETAALGGLAHLVNFQGTDTVAALVAGRRFYNAPMAGFSIPAAEHSTMTSWGREHETEAYANMLTQFAGDGRVVAVVSDSYNLWNAIDNIWGGELKERVENNGGTLVIRPDSGDPVDVVTQTIERLMRIFGARINSKGYRVLPDYIRVIQGDGISLHTIEGILAAMKARKQSADNIAFGMGAELLQKVHRDTMKFAMKASAVRVNGLWRDVFKDPVTDTGKRSKKGRLALIRRGNGELRTIREQDLGNRQNLLQPVFRNGKLLTEQSLEDIRRRAAVPHNEDELVMAAVS</sequence>
<feature type="domain" description="Nicotinamide phosphoribosyltransferase N-terminal" evidence="10">
    <location>
        <begin position="7"/>
        <end position="98"/>
    </location>
</feature>